<keyword evidence="10" id="KW-1185">Reference proteome</keyword>
<dbReference type="Gene3D" id="2.60.120.200">
    <property type="match status" value="1"/>
</dbReference>
<proteinExistence type="inferred from homology"/>
<feature type="site" description="Important for catalytic activity, responsible for pKa modulation of the active site Glu and correct orientation of both the proton donor and substrate" evidence="5">
    <location>
        <position position="168"/>
    </location>
</feature>
<dbReference type="InterPro" id="IPR051795">
    <property type="entry name" value="Glycosyl_Hydrlase_43"/>
</dbReference>
<feature type="active site" description="Proton donor" evidence="4">
    <location>
        <position position="219"/>
    </location>
</feature>
<organism evidence="9 10">
    <name type="scientific">Zymoseptoria tritici (strain ST99CH_3D7)</name>
    <dbReference type="NCBI Taxonomy" id="1276538"/>
    <lineage>
        <taxon>Eukaryota</taxon>
        <taxon>Fungi</taxon>
        <taxon>Dikarya</taxon>
        <taxon>Ascomycota</taxon>
        <taxon>Pezizomycotina</taxon>
        <taxon>Dothideomycetes</taxon>
        <taxon>Dothideomycetidae</taxon>
        <taxon>Mycosphaerellales</taxon>
        <taxon>Mycosphaerellaceae</taxon>
        <taxon>Zymoseptoria</taxon>
    </lineage>
</organism>
<dbReference type="PANTHER" id="PTHR42812:SF17">
    <property type="entry name" value="BETA-XYLOSIDASE C-TERMINAL CONCANAVALIN A-LIKE DOMAIN-CONTAINING PROTEIN-RELATED"/>
    <property type="match status" value="1"/>
</dbReference>
<keyword evidence="2 6" id="KW-0378">Hydrolase</keyword>
<dbReference type="InterPro" id="IPR023296">
    <property type="entry name" value="Glyco_hydro_beta-prop_sf"/>
</dbReference>
<dbReference type="CDD" id="cd18833">
    <property type="entry name" value="GH43_PcXyl-like"/>
    <property type="match status" value="1"/>
</dbReference>
<dbReference type="GO" id="GO:0005975">
    <property type="term" value="P:carbohydrate metabolic process"/>
    <property type="evidence" value="ECO:0007669"/>
    <property type="project" value="InterPro"/>
</dbReference>
<evidence type="ECO:0000256" key="1">
    <source>
        <dbReference type="ARBA" id="ARBA00009865"/>
    </source>
</evidence>
<gene>
    <name evidence="9" type="ORF">ZT3D7_G1613</name>
</gene>
<keyword evidence="7" id="KW-0732">Signal</keyword>
<dbReference type="SUPFAM" id="SSF49899">
    <property type="entry name" value="Concanavalin A-like lectins/glucanases"/>
    <property type="match status" value="1"/>
</dbReference>
<dbReference type="Proteomes" id="UP000215127">
    <property type="component" value="Chromosome 1"/>
</dbReference>
<evidence type="ECO:0000256" key="4">
    <source>
        <dbReference type="PIRSR" id="PIRSR606710-1"/>
    </source>
</evidence>
<dbReference type="EMBL" id="LT853692">
    <property type="protein sequence ID" value="SMQ46467.1"/>
    <property type="molecule type" value="Genomic_DNA"/>
</dbReference>
<reference evidence="9 10" key="1">
    <citation type="submission" date="2016-06" db="EMBL/GenBank/DDBJ databases">
        <authorList>
            <person name="Kjaerup R.B."/>
            <person name="Dalgaard T.S."/>
            <person name="Juul-Madsen H.R."/>
        </authorList>
    </citation>
    <scope>NUCLEOTIDE SEQUENCE [LARGE SCALE GENOMIC DNA]</scope>
</reference>
<dbReference type="InterPro" id="IPR006710">
    <property type="entry name" value="Glyco_hydro_43"/>
</dbReference>
<dbReference type="Pfam" id="PF04616">
    <property type="entry name" value="Glyco_hydro_43"/>
    <property type="match status" value="1"/>
</dbReference>
<dbReference type="PANTHER" id="PTHR42812">
    <property type="entry name" value="BETA-XYLOSIDASE"/>
    <property type="match status" value="1"/>
</dbReference>
<keyword evidence="3 6" id="KW-0326">Glycosidase</keyword>
<dbReference type="InterPro" id="IPR013320">
    <property type="entry name" value="ConA-like_dom_sf"/>
</dbReference>
<evidence type="ECO:0000256" key="6">
    <source>
        <dbReference type="RuleBase" id="RU361187"/>
    </source>
</evidence>
<evidence type="ECO:0000259" key="8">
    <source>
        <dbReference type="Pfam" id="PF17851"/>
    </source>
</evidence>
<dbReference type="GO" id="GO:0004553">
    <property type="term" value="F:hydrolase activity, hydrolyzing O-glycosyl compounds"/>
    <property type="evidence" value="ECO:0007669"/>
    <property type="project" value="InterPro"/>
</dbReference>
<feature type="signal peptide" evidence="7">
    <location>
        <begin position="1"/>
        <end position="23"/>
    </location>
</feature>
<evidence type="ECO:0000256" key="7">
    <source>
        <dbReference type="SAM" id="SignalP"/>
    </source>
</evidence>
<feature type="domain" description="Beta-xylosidase C-terminal Concanavalin A-like" evidence="8">
    <location>
        <begin position="363"/>
        <end position="566"/>
    </location>
</feature>
<dbReference type="InterPro" id="IPR041542">
    <property type="entry name" value="GH43_C2"/>
</dbReference>
<feature type="chain" id="PRO_5012937053" description="Beta-xylosidase C-terminal Concanavalin A-like domain-containing protein" evidence="7">
    <location>
        <begin position="24"/>
        <end position="587"/>
    </location>
</feature>
<accession>A0A1X7RHJ2</accession>
<dbReference type="AlphaFoldDB" id="A0A1X7RHJ2"/>
<evidence type="ECO:0000256" key="2">
    <source>
        <dbReference type="ARBA" id="ARBA00022801"/>
    </source>
</evidence>
<protein>
    <recommendedName>
        <fullName evidence="8">Beta-xylosidase C-terminal Concanavalin A-like domain-containing protein</fullName>
    </recommendedName>
</protein>
<dbReference type="Gene3D" id="2.115.10.20">
    <property type="entry name" value="Glycosyl hydrolase domain, family 43"/>
    <property type="match status" value="1"/>
</dbReference>
<evidence type="ECO:0000313" key="10">
    <source>
        <dbReference type="Proteomes" id="UP000215127"/>
    </source>
</evidence>
<evidence type="ECO:0000256" key="5">
    <source>
        <dbReference type="PIRSR" id="PIRSR606710-2"/>
    </source>
</evidence>
<comment type="similarity">
    <text evidence="1 6">Belongs to the glycosyl hydrolase 43 family.</text>
</comment>
<name>A0A1X7RHJ2_ZYMT9</name>
<dbReference type="STRING" id="1276538.A0A1X7RHJ2"/>
<evidence type="ECO:0000256" key="3">
    <source>
        <dbReference type="ARBA" id="ARBA00023295"/>
    </source>
</evidence>
<evidence type="ECO:0000313" key="9">
    <source>
        <dbReference type="EMBL" id="SMQ46467.1"/>
    </source>
</evidence>
<dbReference type="SUPFAM" id="SSF75005">
    <property type="entry name" value="Arabinanase/levansucrase/invertase"/>
    <property type="match status" value="1"/>
</dbReference>
<feature type="active site" description="Proton acceptor" evidence="4">
    <location>
        <position position="50"/>
    </location>
</feature>
<dbReference type="Pfam" id="PF17851">
    <property type="entry name" value="GH43_C2"/>
    <property type="match status" value="1"/>
</dbReference>
<sequence length="587" mass="65117">MVFAMFWRKSVFSLLATASAALALSPKHVHSNETPLTEYTNPMIPGYRPDPSCIAVDGFYYCISSTFNNFPGLPIYASRDLQNWRHVSNVIYKEEQVPEYDRTNTMQRGVFAPTLRHHNGTFYVIVTFMMRDGVDEPLQLIFNSTSPLEPGSWGMPVRFINKDIGFFDPDLFWDDDGQAYVICHVFDIVGDNIFPIDVTTGEYGPNTNLWNGTGGAWPEGPKTIRKDDYYYLVLAEGGTSFDHMVTIARSKEILGPYEPYENNPIQTNANTSQYFQSVGHADFFQDFDGNWWGVALSIRQGPPGYTDSFPMGRETVLYPVTWPENGWPEAEPVRGRMRGSLPAVSRDVPGPGPWIEAGDDYGFESDSLPLHFMHFRFPPKDMYSISGGSLTVNPSFFNLTGDQTFEPSDRLAYVGRRQTDTYFTYYVDMDFCPETEGEEAGVTVFANQWQHTDLGLVLLDGALRARLRTTAFGSNDSLSKEIVVGVPEHLVGQPVRLQIQAAVDTEFELSMGAAGGNSELVVIGTASGAVTSGGSAQFTGTTVGIFVTSNGGEGSTPATFTRWVYQGQGQKIDFNETVYPEQSGTET</sequence>